<evidence type="ECO:0000256" key="11">
    <source>
        <dbReference type="PIRSR" id="PIRSR600760-2"/>
    </source>
</evidence>
<feature type="binding site" evidence="11">
    <location>
        <position position="65"/>
    </location>
    <ligand>
        <name>Mg(2+)</name>
        <dbReference type="ChEBI" id="CHEBI:18420"/>
        <label>1</label>
        <note>catalytic</note>
    </ligand>
</feature>
<dbReference type="InterPro" id="IPR020583">
    <property type="entry name" value="Inositol_monoP_metal-BS"/>
</dbReference>
<dbReference type="AlphaFoldDB" id="A0A6J4PCK7"/>
<feature type="binding site" evidence="11">
    <location>
        <position position="83"/>
    </location>
    <ligand>
        <name>Mg(2+)</name>
        <dbReference type="ChEBI" id="CHEBI:18420"/>
        <label>1</label>
        <note>catalytic</note>
    </ligand>
</feature>
<keyword evidence="5 11" id="KW-0479">Metal-binding</keyword>
<organism evidence="12">
    <name type="scientific">uncultured Pseudonocardia sp</name>
    <dbReference type="NCBI Taxonomy" id="211455"/>
    <lineage>
        <taxon>Bacteria</taxon>
        <taxon>Bacillati</taxon>
        <taxon>Actinomycetota</taxon>
        <taxon>Actinomycetes</taxon>
        <taxon>Pseudonocardiales</taxon>
        <taxon>Pseudonocardiaceae</taxon>
        <taxon>Pseudonocardia</taxon>
        <taxon>environmental samples</taxon>
    </lineage>
</organism>
<dbReference type="GO" id="GO:0006020">
    <property type="term" value="P:inositol metabolic process"/>
    <property type="evidence" value="ECO:0007669"/>
    <property type="project" value="TreeGrafter"/>
</dbReference>
<evidence type="ECO:0000313" key="12">
    <source>
        <dbReference type="EMBL" id="CAA9410290.1"/>
    </source>
</evidence>
<evidence type="ECO:0000256" key="4">
    <source>
        <dbReference type="ARBA" id="ARBA00021697"/>
    </source>
</evidence>
<comment type="pathway">
    <text evidence="2">Amino-acid biosynthesis; L-histidine biosynthesis; L-histidine from 5-phospho-alpha-D-ribose 1-diphosphate: step 8/9.</text>
</comment>
<dbReference type="PANTHER" id="PTHR20854">
    <property type="entry name" value="INOSITOL MONOPHOSPHATASE"/>
    <property type="match status" value="1"/>
</dbReference>
<evidence type="ECO:0000256" key="8">
    <source>
        <dbReference type="ARBA" id="ARBA00033209"/>
    </source>
</evidence>
<dbReference type="GO" id="GO:0007165">
    <property type="term" value="P:signal transduction"/>
    <property type="evidence" value="ECO:0007669"/>
    <property type="project" value="TreeGrafter"/>
</dbReference>
<dbReference type="EMBL" id="CADCUS010000288">
    <property type="protein sequence ID" value="CAA9410290.1"/>
    <property type="molecule type" value="Genomic_DNA"/>
</dbReference>
<accession>A0A6J4PCK7</accession>
<evidence type="ECO:0000256" key="6">
    <source>
        <dbReference type="ARBA" id="ARBA00022801"/>
    </source>
</evidence>
<sequence length="253" mass="25986">MSDLALALRLADAADAATLPRFLAADLRVTRKPDRTPVTDADTAAEEALRALIAAERLGDAVLGEEGGGAVGAGRGWVLDPVDGTKNFSRGLPVWATLIALTVDDVPQVGVVSAPALGRRWWAARGEGAWCADGVGTRRLAVSGVTDLADAYASTTDARGLGERWTQLGAAVWETRAFGDFWQYCLLAEGAIDVAVDPAANPWDLAALVPIVEEAGGALTDLRGAPGVRGGDGLATNGALHAAALVALTLDPS</sequence>
<dbReference type="SUPFAM" id="SSF56655">
    <property type="entry name" value="Carbohydrate phosphatase"/>
    <property type="match status" value="1"/>
</dbReference>
<comment type="function">
    <text evidence="10">Catalyzes the dephosphorylation of histidinol-phosphate to histidinol, the direct precursor of histidine.</text>
</comment>
<dbReference type="Gene3D" id="3.40.190.80">
    <property type="match status" value="1"/>
</dbReference>
<evidence type="ECO:0000256" key="9">
    <source>
        <dbReference type="ARBA" id="ARBA00049158"/>
    </source>
</evidence>
<name>A0A6J4PCK7_9PSEU</name>
<evidence type="ECO:0000256" key="5">
    <source>
        <dbReference type="ARBA" id="ARBA00022723"/>
    </source>
</evidence>
<dbReference type="GO" id="GO:0004401">
    <property type="term" value="F:histidinol-phosphatase activity"/>
    <property type="evidence" value="ECO:0007669"/>
    <property type="project" value="UniProtKB-EC"/>
</dbReference>
<dbReference type="Gene3D" id="3.30.540.10">
    <property type="entry name" value="Fructose-1,6-Bisphosphatase, subunit A, domain 1"/>
    <property type="match status" value="1"/>
</dbReference>
<dbReference type="Pfam" id="PF00459">
    <property type="entry name" value="Inositol_P"/>
    <property type="match status" value="1"/>
</dbReference>
<comment type="catalytic activity">
    <reaction evidence="9">
        <text>L-histidinol phosphate + H2O = L-histidinol + phosphate</text>
        <dbReference type="Rhea" id="RHEA:14465"/>
        <dbReference type="ChEBI" id="CHEBI:15377"/>
        <dbReference type="ChEBI" id="CHEBI:43474"/>
        <dbReference type="ChEBI" id="CHEBI:57699"/>
        <dbReference type="ChEBI" id="CHEBI:57980"/>
        <dbReference type="EC" id="3.1.3.15"/>
    </reaction>
</comment>
<keyword evidence="6 12" id="KW-0378">Hydrolase</keyword>
<evidence type="ECO:0000256" key="1">
    <source>
        <dbReference type="ARBA" id="ARBA00001946"/>
    </source>
</evidence>
<evidence type="ECO:0000256" key="3">
    <source>
        <dbReference type="ARBA" id="ARBA00013085"/>
    </source>
</evidence>
<evidence type="ECO:0000256" key="7">
    <source>
        <dbReference type="ARBA" id="ARBA00022842"/>
    </source>
</evidence>
<dbReference type="PANTHER" id="PTHR20854:SF4">
    <property type="entry name" value="INOSITOL-1-MONOPHOSPHATASE-RELATED"/>
    <property type="match status" value="1"/>
</dbReference>
<comment type="cofactor">
    <cofactor evidence="1 11">
        <name>Mg(2+)</name>
        <dbReference type="ChEBI" id="CHEBI:18420"/>
    </cofactor>
</comment>
<evidence type="ECO:0000256" key="2">
    <source>
        <dbReference type="ARBA" id="ARBA00004970"/>
    </source>
</evidence>
<gene>
    <name evidence="12" type="ORF">AVDCRST_MAG66-2004</name>
</gene>
<reference evidence="12" key="1">
    <citation type="submission" date="2020-02" db="EMBL/GenBank/DDBJ databases">
        <authorList>
            <person name="Meier V. D."/>
        </authorList>
    </citation>
    <scope>NUCLEOTIDE SEQUENCE</scope>
    <source>
        <strain evidence="12">AVDCRST_MAG66</strain>
    </source>
</reference>
<proteinExistence type="predicted"/>
<feature type="binding site" evidence="11">
    <location>
        <position position="80"/>
    </location>
    <ligand>
        <name>Mg(2+)</name>
        <dbReference type="ChEBI" id="CHEBI:18420"/>
        <label>1</label>
        <note>catalytic</note>
    </ligand>
</feature>
<feature type="binding site" evidence="11">
    <location>
        <position position="204"/>
    </location>
    <ligand>
        <name>Mg(2+)</name>
        <dbReference type="ChEBI" id="CHEBI:18420"/>
        <label>1</label>
        <note>catalytic</note>
    </ligand>
</feature>
<protein>
    <recommendedName>
        <fullName evidence="4">Histidinol-phosphatase</fullName>
        <ecNumber evidence="3">3.1.3.15</ecNumber>
    </recommendedName>
    <alternativeName>
        <fullName evidence="8">Histidinol-phosphate phosphatase</fullName>
    </alternativeName>
</protein>
<dbReference type="PRINTS" id="PR00377">
    <property type="entry name" value="IMPHPHTASES"/>
</dbReference>
<dbReference type="GO" id="GO:0008934">
    <property type="term" value="F:inositol monophosphate 1-phosphatase activity"/>
    <property type="evidence" value="ECO:0007669"/>
    <property type="project" value="TreeGrafter"/>
</dbReference>
<dbReference type="InterPro" id="IPR000760">
    <property type="entry name" value="Inositol_monophosphatase-like"/>
</dbReference>
<dbReference type="EC" id="3.1.3.15" evidence="3"/>
<dbReference type="FunFam" id="3.30.540.10:FF:000003">
    <property type="entry name" value="Inositol-1-monophosphatase"/>
    <property type="match status" value="1"/>
</dbReference>
<keyword evidence="7 11" id="KW-0460">Magnesium</keyword>
<dbReference type="PROSITE" id="PS00629">
    <property type="entry name" value="IMP_1"/>
    <property type="match status" value="1"/>
</dbReference>
<evidence type="ECO:0000256" key="10">
    <source>
        <dbReference type="ARBA" id="ARBA00053547"/>
    </source>
</evidence>
<dbReference type="GO" id="GO:0046872">
    <property type="term" value="F:metal ion binding"/>
    <property type="evidence" value="ECO:0007669"/>
    <property type="project" value="UniProtKB-KW"/>
</dbReference>